<reference evidence="2 3" key="1">
    <citation type="submission" date="2019-09" db="EMBL/GenBank/DDBJ databases">
        <title>Goodfellowia gen. nov., a new genus of the Pseudonocardineae related to Actinoalloteichus, containing Goodfellowia coeruleoviolacea gen. nov., comb. nov. gen. nov., comb. nov.</title>
        <authorList>
            <person name="Labeda D."/>
        </authorList>
    </citation>
    <scope>NUCLEOTIDE SEQUENCE [LARGE SCALE GENOMIC DNA]</scope>
    <source>
        <strain evidence="2 3">AN110305</strain>
    </source>
</reference>
<evidence type="ECO:0000313" key="3">
    <source>
        <dbReference type="Proteomes" id="UP000323454"/>
    </source>
</evidence>
<comment type="caution">
    <text evidence="2">The sequence shown here is derived from an EMBL/GenBank/DDBJ whole genome shotgun (WGS) entry which is preliminary data.</text>
</comment>
<keyword evidence="3" id="KW-1185">Reference proteome</keyword>
<protein>
    <submittedName>
        <fullName evidence="2">CHAT domain-containing protein</fullName>
    </submittedName>
</protein>
<gene>
    <name evidence="2" type="ORF">F0L68_07660</name>
</gene>
<evidence type="ECO:0000259" key="1">
    <source>
        <dbReference type="Pfam" id="PF12770"/>
    </source>
</evidence>
<dbReference type="SUPFAM" id="SSF48452">
    <property type="entry name" value="TPR-like"/>
    <property type="match status" value="1"/>
</dbReference>
<feature type="domain" description="CHAT" evidence="1">
    <location>
        <begin position="608"/>
        <end position="835"/>
    </location>
</feature>
<dbReference type="EMBL" id="VUOB01000011">
    <property type="protein sequence ID" value="KAA2264289.1"/>
    <property type="molecule type" value="Genomic_DNA"/>
</dbReference>
<organism evidence="2 3">
    <name type="scientific">Solihabitans fulvus</name>
    <dbReference type="NCBI Taxonomy" id="1892852"/>
    <lineage>
        <taxon>Bacteria</taxon>
        <taxon>Bacillati</taxon>
        <taxon>Actinomycetota</taxon>
        <taxon>Actinomycetes</taxon>
        <taxon>Pseudonocardiales</taxon>
        <taxon>Pseudonocardiaceae</taxon>
        <taxon>Solihabitans</taxon>
    </lineage>
</organism>
<reference evidence="2 3" key="2">
    <citation type="submission" date="2019-09" db="EMBL/GenBank/DDBJ databases">
        <authorList>
            <person name="Jin C."/>
        </authorList>
    </citation>
    <scope>NUCLEOTIDE SEQUENCE [LARGE SCALE GENOMIC DNA]</scope>
    <source>
        <strain evidence="2 3">AN110305</strain>
    </source>
</reference>
<dbReference type="Pfam" id="PF12770">
    <property type="entry name" value="CHAT"/>
    <property type="match status" value="1"/>
</dbReference>
<dbReference type="AlphaFoldDB" id="A0A5B2XMY9"/>
<dbReference type="OrthoDB" id="9761935at2"/>
<proteinExistence type="predicted"/>
<dbReference type="InterPro" id="IPR024983">
    <property type="entry name" value="CHAT_dom"/>
</dbReference>
<evidence type="ECO:0000313" key="2">
    <source>
        <dbReference type="EMBL" id="KAA2264289.1"/>
    </source>
</evidence>
<sequence>MRRALGLLDSARLAGDSDLARDRNLAGDSDIEWRRMRIRLLLSLALSVGETGSMADGMAGLNVARQEIQDLPDGLVRSELTGFLDHNHAVLVGRAGRHEESVALLDSAIEHEEQCLAGGTDDPAKLTEALIASLVCRGLMYSYLGRPGPARPDLNRATALAVQHKLPMSAAFASHILGNLEKRVGDVPEALRNYDEAERVYKDLAPGMVSRLRLDQAEALLMAGLADEAGRHLDEVLPEMYKQRIGQDLGEAELFRAAAALLDGEPGKARRMSASARRRLLRRGSESYAAIAALIGLRVDTTQALVTGKVPASLPAKALRIADQLATLRLPDEAALARLLAVRMELHRKRPDKADALLGGVPAPRRITPIDHRMLLRLCKAELAVAQGDQRAALRQARAGLTELDRVRDRMGGLELVSGTALHGRELGELAVQLVLDGGSSASDARRLFDWLERTRAQTYRYEPVSATEDPQLAERIAEIRHLSRALQQARLDGGPTAELNARYMVRQREARRMDWHINRWGRSRSVASIAEVSGRLAGHALVSFAASGDSMVAVVVVEGRVRMVRLGSATEAAEQARRLHADLDALAPDHLPEMLVQVVSASAQRQADLLDIQLLRPLAGLLGDRDVVIVPTGALYAVPWGVLPSLRSRPTVVAPSATAWLAATNAEHAAGPRNGAVVLVRGPGLDAAVGEIDKLAAHHRTAVQLPAESATVETVLAALDGAELAHIAAHGAHEPENALFSRLELVDGFLFAHETARLRRAPRQVVLAACELALNRIRPGDEALGFAGALLASGANTVVAATSRVGDEPAAAAMDDYHRALASGASPAVALAEAVAADPLRRPFVGLGCGGV</sequence>
<accession>A0A5B2XMY9</accession>
<dbReference type="RefSeq" id="WP_149848772.1">
    <property type="nucleotide sequence ID" value="NZ_VUOB01000011.1"/>
</dbReference>
<dbReference type="InterPro" id="IPR011990">
    <property type="entry name" value="TPR-like_helical_dom_sf"/>
</dbReference>
<dbReference type="Proteomes" id="UP000323454">
    <property type="component" value="Unassembled WGS sequence"/>
</dbReference>
<dbReference type="Gene3D" id="1.25.40.10">
    <property type="entry name" value="Tetratricopeptide repeat domain"/>
    <property type="match status" value="1"/>
</dbReference>
<name>A0A5B2XMY9_9PSEU</name>